<reference evidence="1 2" key="1">
    <citation type="journal article" date="2022" name="Plant J.">
        <title>Chromosome-level genome of Camellia lanceoleosa provides a valuable resource for understanding genome evolution and self-incompatibility.</title>
        <authorList>
            <person name="Gong W."/>
            <person name="Xiao S."/>
            <person name="Wang L."/>
            <person name="Liao Z."/>
            <person name="Chang Y."/>
            <person name="Mo W."/>
            <person name="Hu G."/>
            <person name="Li W."/>
            <person name="Zhao G."/>
            <person name="Zhu H."/>
            <person name="Hu X."/>
            <person name="Ji K."/>
            <person name="Xiang X."/>
            <person name="Song Q."/>
            <person name="Yuan D."/>
            <person name="Jin S."/>
            <person name="Zhang L."/>
        </authorList>
    </citation>
    <scope>NUCLEOTIDE SEQUENCE [LARGE SCALE GENOMIC DNA]</scope>
    <source>
        <strain evidence="1">SQ_2022a</strain>
    </source>
</reference>
<protein>
    <submittedName>
        <fullName evidence="1">LRR receptor-like serine/threonine-protein kinase</fullName>
    </submittedName>
</protein>
<evidence type="ECO:0000313" key="1">
    <source>
        <dbReference type="EMBL" id="KAI8007454.1"/>
    </source>
</evidence>
<evidence type="ECO:0000313" key="2">
    <source>
        <dbReference type="Proteomes" id="UP001060215"/>
    </source>
</evidence>
<dbReference type="EMBL" id="CM045764">
    <property type="protein sequence ID" value="KAI8007454.1"/>
    <property type="molecule type" value="Genomic_DNA"/>
</dbReference>
<name>A0ACC0H2F4_9ERIC</name>
<organism evidence="1 2">
    <name type="scientific">Camellia lanceoleosa</name>
    <dbReference type="NCBI Taxonomy" id="1840588"/>
    <lineage>
        <taxon>Eukaryota</taxon>
        <taxon>Viridiplantae</taxon>
        <taxon>Streptophyta</taxon>
        <taxon>Embryophyta</taxon>
        <taxon>Tracheophyta</taxon>
        <taxon>Spermatophyta</taxon>
        <taxon>Magnoliopsida</taxon>
        <taxon>eudicotyledons</taxon>
        <taxon>Gunneridae</taxon>
        <taxon>Pentapetalae</taxon>
        <taxon>asterids</taxon>
        <taxon>Ericales</taxon>
        <taxon>Theaceae</taxon>
        <taxon>Camellia</taxon>
    </lineage>
</organism>
<keyword evidence="2" id="KW-1185">Reference proteome</keyword>
<accession>A0ACC0H2F4</accession>
<proteinExistence type="predicted"/>
<sequence>MMESIATASKLFCCIVFVSLVLNCFNDFRSDAKLLPREEVKALETISARLQIKNFTVNQSFCSRSRFIINYPHGVVNVTCNCSATVCHVTNILLKGLDLPGILPEEFANLSNLQEIDLSRNYISGSIPKTFAKLSSLTILSLGGNRINGVIPKEIGDIATLEELVLEQNQLSGTLPEKLGNLSRLRRLVLSANNFTGTIPNTFSNLKNLTDFRIDGNVLSGKIPDLIGNWTKIEKMYMQGTSMDGPIPSTISQLKNMTELVISDLNGSTTEIPDLKGMINLKFLVLRNCLITGRIPPYIGDQLPKLKTLDLSFNMLTGEIPPTFLSLDIDYMFLTNNLLTGVVPDWIPNSKKSIDISYNDFSPLPSSYQFSCLSSAVNLISINPPTNNSIDWCLQKGFPCSTKPKNHDLFINCGGEQTTFEGHVYEENKDRQGESYFFSSSEKWAYSSTGVFMGKNNASLVADNKFKLNLTDDNLYSTARLAPISLKYYGLCLRKGNYKVRLHFAEIMFSNDQKFSSLGRRIFDISIQGKVIWKDFNIMNETKVGVGITKTVDVDINGSTLEIHLYWSGKGTTTIPDKGTYGPLISAISVTPNYKLHTGLSAGAIAGIVVSSCVLLVLILVALRMKGYLGGKDLEDKELRALDLQTGYFSLRQIKAATSNFDLANKIGEGGFGPVYKGVLSDGAVIAVKQLSAKSKQGNREFVNEIGMISALQHPNLVRLYGCCIEGNQLLLIYEYMENNSLARALFGREEHCLKLDWPTRKRICVGIARGLAYLHEESRLKIVHRDIKATNVLLDKDLNAKISDFGLAKLDEEENTHISTRIAGTIGYMAPEYAMRGYLTDKADVYSFGIVALEIVTGKSNANYRPREEFVYLLDWAYVLQEQGNLLSLVDSNLGPDYPKDEVMNMLSVALLCTNISPSLRPSMSSVVSMLEGQSPIQAPVIKHNSLNEDMRFKAFERLTQDSQTHVSMFSVDSQVQSSISMDGPWIDSSFSIPSINEVRDHSSPNEVRDHSSPSKLLPDLYDVNLE</sequence>
<dbReference type="Proteomes" id="UP001060215">
    <property type="component" value="Chromosome 7"/>
</dbReference>
<comment type="caution">
    <text evidence="1">The sequence shown here is derived from an EMBL/GenBank/DDBJ whole genome shotgun (WGS) entry which is preliminary data.</text>
</comment>
<gene>
    <name evidence="1" type="ORF">LOK49_LG07G03036</name>
</gene>